<sequence>MPKVDSKIQEPVEKYGDWAIMPDGEIRNDRRRLRIYPDRLGESDWWINLRSREWMASEWNHFIPAWFMACETAGIKEVPMKLNFT</sequence>
<protein>
    <submittedName>
        <fullName evidence="1">Uncharacterized protein</fullName>
    </submittedName>
</protein>
<dbReference type="Proteomes" id="UP000000493">
    <property type="component" value="Chromosome"/>
</dbReference>
<gene>
    <name evidence="1" type="ordered locus">Runsl_1220</name>
</gene>
<dbReference type="AlphaFoldDB" id="A0A7U3ZI66"/>
<keyword evidence="2" id="KW-1185">Reference proteome</keyword>
<organism evidence="1 2">
    <name type="scientific">Runella slithyformis (strain ATCC 29530 / DSM 19594 / LMG 11500 / NCIMB 11436 / LSU 4)</name>
    <dbReference type="NCBI Taxonomy" id="761193"/>
    <lineage>
        <taxon>Bacteria</taxon>
        <taxon>Pseudomonadati</taxon>
        <taxon>Bacteroidota</taxon>
        <taxon>Cytophagia</taxon>
        <taxon>Cytophagales</taxon>
        <taxon>Spirosomataceae</taxon>
        <taxon>Runella</taxon>
    </lineage>
</organism>
<name>A0A7U3ZI66_RUNSL</name>
<reference evidence="2" key="1">
    <citation type="submission" date="2011-06" db="EMBL/GenBank/DDBJ databases">
        <title>The complete genome of chromosome of Runella slithyformis DSM 19594.</title>
        <authorList>
            <consortium name="US DOE Joint Genome Institute (JGI-PGF)"/>
            <person name="Lucas S."/>
            <person name="Han J."/>
            <person name="Lapidus A."/>
            <person name="Bruce D."/>
            <person name="Goodwin L."/>
            <person name="Pitluck S."/>
            <person name="Peters L."/>
            <person name="Kyrpides N."/>
            <person name="Mavromatis K."/>
            <person name="Ivanova N."/>
            <person name="Ovchinnikova G."/>
            <person name="Zhang X."/>
            <person name="Misra M."/>
            <person name="Detter J.C."/>
            <person name="Tapia R."/>
            <person name="Han C."/>
            <person name="Land M."/>
            <person name="Hauser L."/>
            <person name="Markowitz V."/>
            <person name="Cheng J.-F."/>
            <person name="Hugenholtz P."/>
            <person name="Woyke T."/>
            <person name="Wu D."/>
            <person name="Tindall B."/>
            <person name="Faehrich R."/>
            <person name="Brambilla E."/>
            <person name="Klenk H.-P."/>
            <person name="Eisen J.A."/>
        </authorList>
    </citation>
    <scope>NUCLEOTIDE SEQUENCE [LARGE SCALE GENOMIC DNA]</scope>
    <source>
        <strain evidence="2">ATCC 29530 / DSM 19594 / LMG 11500 / NCIMB 11436 / LSU 4</strain>
    </source>
</reference>
<dbReference type="EMBL" id="CP002859">
    <property type="protein sequence ID" value="AEI47648.1"/>
    <property type="molecule type" value="Genomic_DNA"/>
</dbReference>
<accession>A0A7U3ZI66</accession>
<evidence type="ECO:0000313" key="1">
    <source>
        <dbReference type="EMBL" id="AEI47648.1"/>
    </source>
</evidence>
<proteinExistence type="predicted"/>
<evidence type="ECO:0000313" key="2">
    <source>
        <dbReference type="Proteomes" id="UP000000493"/>
    </source>
</evidence>
<reference evidence="1 2" key="2">
    <citation type="journal article" date="2012" name="Stand. Genomic Sci.">
        <title>Complete genome sequence of the aquatic bacterium Runella slithyformis type strain (LSU 4(T)).</title>
        <authorList>
            <person name="Copeland A."/>
            <person name="Zhang X."/>
            <person name="Misra M."/>
            <person name="Lapidus A."/>
            <person name="Nolan M."/>
            <person name="Lucas S."/>
            <person name="Deshpande S."/>
            <person name="Cheng J.F."/>
            <person name="Tapia R."/>
            <person name="Goodwin L.A."/>
            <person name="Pitluck S."/>
            <person name="Liolios K."/>
            <person name="Pagani I."/>
            <person name="Ivanova N."/>
            <person name="Mikhailova N."/>
            <person name="Pati A."/>
            <person name="Chen A."/>
            <person name="Palaniappan K."/>
            <person name="Land M."/>
            <person name="Hauser L."/>
            <person name="Pan C."/>
            <person name="Jeffries C.D."/>
            <person name="Detter J.C."/>
            <person name="Brambilla E.M."/>
            <person name="Rohde M."/>
            <person name="Djao O.D."/>
            <person name="Goker M."/>
            <person name="Sikorski J."/>
            <person name="Tindall B.J."/>
            <person name="Woyke T."/>
            <person name="Bristow J."/>
            <person name="Eisen J.A."/>
            <person name="Markowitz V."/>
            <person name="Hugenholtz P."/>
            <person name="Kyrpides N.C."/>
            <person name="Klenk H.P."/>
            <person name="Mavromatis K."/>
        </authorList>
    </citation>
    <scope>NUCLEOTIDE SEQUENCE [LARGE SCALE GENOMIC DNA]</scope>
    <source>
        <strain evidence="2">ATCC 29530 / DSM 19594 / LMG 11500 / NCIMB 11436 / LSU 4</strain>
    </source>
</reference>
<dbReference type="KEGG" id="rsi:Runsl_1220"/>
<dbReference type="RefSeq" id="WP_013926967.1">
    <property type="nucleotide sequence ID" value="NC_015703.1"/>
</dbReference>